<evidence type="ECO:0000256" key="6">
    <source>
        <dbReference type="SAM" id="SignalP"/>
    </source>
</evidence>
<feature type="compositionally biased region" description="Polar residues" evidence="5">
    <location>
        <begin position="428"/>
        <end position="446"/>
    </location>
</feature>
<dbReference type="InterPro" id="IPR033906">
    <property type="entry name" value="Lipase_N"/>
</dbReference>
<name>A0A1S3CVZ7_DIACI</name>
<dbReference type="PANTHER" id="PTHR11610:SF151">
    <property type="entry name" value="PHOSPHOLIPASE A1 MEMBER A-LIKE PROTEIN"/>
    <property type="match status" value="1"/>
</dbReference>
<evidence type="ECO:0000259" key="7">
    <source>
        <dbReference type="Pfam" id="PF00151"/>
    </source>
</evidence>
<feature type="compositionally biased region" description="Low complexity" evidence="5">
    <location>
        <begin position="447"/>
        <end position="490"/>
    </location>
</feature>
<accession>A0A1S3CVZ7</accession>
<dbReference type="OMA" id="PNAIRIC"/>
<feature type="signal peptide" evidence="6">
    <location>
        <begin position="1"/>
        <end position="36"/>
    </location>
</feature>
<feature type="compositionally biased region" description="Basic and acidic residues" evidence="5">
    <location>
        <begin position="362"/>
        <end position="376"/>
    </location>
</feature>
<dbReference type="Proteomes" id="UP000079169">
    <property type="component" value="Unplaced"/>
</dbReference>
<evidence type="ECO:0000313" key="9">
    <source>
        <dbReference type="RefSeq" id="XP_008468893.1"/>
    </source>
</evidence>
<feature type="region of interest" description="Disordered" evidence="5">
    <location>
        <begin position="332"/>
        <end position="392"/>
    </location>
</feature>
<dbReference type="GeneID" id="103506287"/>
<evidence type="ECO:0000313" key="8">
    <source>
        <dbReference type="Proteomes" id="UP000079169"/>
    </source>
</evidence>
<dbReference type="KEGG" id="dci:103506287"/>
<dbReference type="RefSeq" id="XP_008468893.1">
    <property type="nucleotide sequence ID" value="XM_008470671.3"/>
</dbReference>
<gene>
    <name evidence="9" type="primary">LOC103506287</name>
</gene>
<dbReference type="PRINTS" id="PR00821">
    <property type="entry name" value="TAGLIPASE"/>
</dbReference>
<keyword evidence="3" id="KW-0964">Secreted</keyword>
<keyword evidence="6" id="KW-0732">Signal</keyword>
<evidence type="ECO:0000256" key="1">
    <source>
        <dbReference type="ARBA" id="ARBA00004613"/>
    </source>
</evidence>
<evidence type="ECO:0000256" key="5">
    <source>
        <dbReference type="SAM" id="MobiDB-lite"/>
    </source>
</evidence>
<dbReference type="InterPro" id="IPR029058">
    <property type="entry name" value="AB_hydrolase_fold"/>
</dbReference>
<dbReference type="PANTHER" id="PTHR11610">
    <property type="entry name" value="LIPASE"/>
    <property type="match status" value="1"/>
</dbReference>
<dbReference type="STRING" id="121845.A0A1S3CVZ7"/>
<evidence type="ECO:0000256" key="3">
    <source>
        <dbReference type="ARBA" id="ARBA00022525"/>
    </source>
</evidence>
<dbReference type="CDD" id="cd00707">
    <property type="entry name" value="Pancreat_lipase_like"/>
    <property type="match status" value="1"/>
</dbReference>
<dbReference type="Pfam" id="PF00151">
    <property type="entry name" value="Lipase"/>
    <property type="match status" value="1"/>
</dbReference>
<comment type="subcellular location">
    <subcellularLocation>
        <location evidence="1">Secreted</location>
    </subcellularLocation>
</comment>
<dbReference type="SUPFAM" id="SSF53474">
    <property type="entry name" value="alpha/beta-Hydrolases"/>
    <property type="match status" value="1"/>
</dbReference>
<keyword evidence="8" id="KW-1185">Reference proteome</keyword>
<dbReference type="GO" id="GO:0016042">
    <property type="term" value="P:lipid catabolic process"/>
    <property type="evidence" value="ECO:0007669"/>
    <property type="project" value="TreeGrafter"/>
</dbReference>
<dbReference type="GO" id="GO:0005615">
    <property type="term" value="C:extracellular space"/>
    <property type="evidence" value="ECO:0007669"/>
    <property type="project" value="TreeGrafter"/>
</dbReference>
<dbReference type="GO" id="GO:0017171">
    <property type="term" value="F:serine hydrolase activity"/>
    <property type="evidence" value="ECO:0007669"/>
    <property type="project" value="TreeGrafter"/>
</dbReference>
<dbReference type="AlphaFoldDB" id="A0A1S3CVZ7"/>
<feature type="region of interest" description="Disordered" evidence="5">
    <location>
        <begin position="407"/>
        <end position="492"/>
    </location>
</feature>
<feature type="chain" id="PRO_5010178734" evidence="6">
    <location>
        <begin position="37"/>
        <end position="563"/>
    </location>
</feature>
<dbReference type="PaxDb" id="121845-A0A1S3CVZ7"/>
<sequence>MTIPNAIRICFQLFNENIRLSLTILCILICSHQGSSTVVPIGTCILIYSEACPRSEIQFYLFTRNNPNTSELVYFSDVYDNVTASSFNRSLPNKIIVHGYNADMNLDILQNIKTEYFKRGDYNVWFVNWPELCRGPCYVISVYNLEQVGKCVAQMIKRLSKYIGDVEPDMHLIGFSLGAHVAAYTSKYLRPYKLPRITGLDPAMPMFMSRDRDHRLDSEDAKFVDVIHTSAFVQGQYSRSGHVDFYMNGGIEQPGCWNASNPFDCNHRRAPQYFAESINSKEGFWGFPCAGIISYLFGMCPVKEPIKLMGEMCAESSRGFYIAPTKSAAPFAKGPLKTLESSPSKSKISSTSSSENSISAPPREKNKSTKKIESNKESNVSSSRTGKAKKLDVEKFENAERFGTTAKAVREETIASTRTNEIRATPKQKPSTQRASTKQVTSTIQYTSTIEDTSSEQDTSTSQDTTTNESTSLDSITSTLDTSTDTSTIDFTDEETATVDDYSEDIVASSRVSDAEFTDSRFTSKGTEIELLDDNTVTITTSSSTTEKSKYRFIYKVPRPKKE</sequence>
<dbReference type="InterPro" id="IPR013818">
    <property type="entry name" value="Lipase"/>
</dbReference>
<evidence type="ECO:0000256" key="2">
    <source>
        <dbReference type="ARBA" id="ARBA00010701"/>
    </source>
</evidence>
<proteinExistence type="inferred from homology"/>
<reference evidence="9" key="1">
    <citation type="submission" date="2025-08" db="UniProtKB">
        <authorList>
            <consortium name="RefSeq"/>
        </authorList>
    </citation>
    <scope>IDENTIFICATION</scope>
</reference>
<dbReference type="GO" id="GO:0016298">
    <property type="term" value="F:lipase activity"/>
    <property type="evidence" value="ECO:0007669"/>
    <property type="project" value="InterPro"/>
</dbReference>
<evidence type="ECO:0000256" key="4">
    <source>
        <dbReference type="RuleBase" id="RU004262"/>
    </source>
</evidence>
<protein>
    <submittedName>
        <fullName evidence="9">Phospholipase A1 1-like</fullName>
    </submittedName>
</protein>
<organism evidence="8 9">
    <name type="scientific">Diaphorina citri</name>
    <name type="common">Asian citrus psyllid</name>
    <dbReference type="NCBI Taxonomy" id="121845"/>
    <lineage>
        <taxon>Eukaryota</taxon>
        <taxon>Metazoa</taxon>
        <taxon>Ecdysozoa</taxon>
        <taxon>Arthropoda</taxon>
        <taxon>Hexapoda</taxon>
        <taxon>Insecta</taxon>
        <taxon>Pterygota</taxon>
        <taxon>Neoptera</taxon>
        <taxon>Paraneoptera</taxon>
        <taxon>Hemiptera</taxon>
        <taxon>Sternorrhyncha</taxon>
        <taxon>Psylloidea</taxon>
        <taxon>Psyllidae</taxon>
        <taxon>Diaphorininae</taxon>
        <taxon>Diaphorina</taxon>
    </lineage>
</organism>
<comment type="similarity">
    <text evidence="2 4">Belongs to the AB hydrolase superfamily. Lipase family.</text>
</comment>
<feature type="domain" description="Lipase" evidence="7">
    <location>
        <begin position="54"/>
        <end position="300"/>
    </location>
</feature>
<feature type="compositionally biased region" description="Low complexity" evidence="5">
    <location>
        <begin position="340"/>
        <end position="359"/>
    </location>
</feature>
<dbReference type="Gene3D" id="3.40.50.1820">
    <property type="entry name" value="alpha/beta hydrolase"/>
    <property type="match status" value="1"/>
</dbReference>
<dbReference type="FunFam" id="3.40.50.1820:FF:000076">
    <property type="entry name" value="phospholipase A1"/>
    <property type="match status" value="1"/>
</dbReference>
<dbReference type="InterPro" id="IPR000734">
    <property type="entry name" value="TAG_lipase"/>
</dbReference>